<dbReference type="EMBL" id="CP018099">
    <property type="protein sequence ID" value="APF20906.1"/>
    <property type="molecule type" value="Genomic_DNA"/>
</dbReference>
<proteinExistence type="predicted"/>
<evidence type="ECO:0000313" key="4">
    <source>
        <dbReference type="Proteomes" id="UP000183868"/>
    </source>
</evidence>
<evidence type="ECO:0000259" key="2">
    <source>
        <dbReference type="Pfam" id="PF18962"/>
    </source>
</evidence>
<gene>
    <name evidence="3" type="ORF">Cabys_4161</name>
</gene>
<reference evidence="3 4" key="1">
    <citation type="submission" date="2016-11" db="EMBL/GenBank/DDBJ databases">
        <title>Genomic analysis of Caldithrix abyssi and proposal of a novel bacterial phylum Caldithrichaeota.</title>
        <authorList>
            <person name="Kublanov I."/>
            <person name="Sigalova O."/>
            <person name="Gavrilov S."/>
            <person name="Lebedinsky A."/>
            <person name="Ivanova N."/>
            <person name="Daum C."/>
            <person name="Reddy T."/>
            <person name="Klenk H.P."/>
            <person name="Goker M."/>
            <person name="Reva O."/>
            <person name="Miroshnichenko M."/>
            <person name="Kyprides N."/>
            <person name="Woyke T."/>
            <person name="Gelfand M."/>
        </authorList>
    </citation>
    <scope>NUCLEOTIDE SEQUENCE [LARGE SCALE GENOMIC DNA]</scope>
    <source>
        <strain evidence="3 4">LF13</strain>
    </source>
</reference>
<name>A0A1J1CFU9_CALAY</name>
<dbReference type="InterPro" id="IPR013783">
    <property type="entry name" value="Ig-like_fold"/>
</dbReference>
<feature type="chain" id="PRO_5009618417" evidence="1">
    <location>
        <begin position="19"/>
        <end position="630"/>
    </location>
</feature>
<dbReference type="RefSeq" id="WP_052304143.1">
    <property type="nucleotide sequence ID" value="NZ_CM001402.1"/>
</dbReference>
<dbReference type="OrthoDB" id="1465721at2"/>
<dbReference type="KEGG" id="caby:Cabys_4161"/>
<organism evidence="3 4">
    <name type="scientific">Caldithrix abyssi DSM 13497</name>
    <dbReference type="NCBI Taxonomy" id="880073"/>
    <lineage>
        <taxon>Bacteria</taxon>
        <taxon>Pseudomonadati</taxon>
        <taxon>Calditrichota</taxon>
        <taxon>Calditrichia</taxon>
        <taxon>Calditrichales</taxon>
        <taxon>Calditrichaceae</taxon>
        <taxon>Caldithrix</taxon>
    </lineage>
</organism>
<feature type="signal peptide" evidence="1">
    <location>
        <begin position="1"/>
        <end position="18"/>
    </location>
</feature>
<dbReference type="Gene3D" id="2.60.40.4070">
    <property type="match status" value="1"/>
</dbReference>
<dbReference type="AlphaFoldDB" id="A0A1J1CFU9"/>
<sequence>MMRFLVLTLFVLSNILLAKTTVISHSPQSVSVVPTNEGARISWELNLPDTVLSFNNSVPYGIWSPHLNQALGCVFDLSAFPNATLEQIDFVHYSRQKMHGPYYYRILFFDMDSSKLFYTIDSLQAGDSFDFPRFEVGVPLGSIPARDRVGIFVEGLSSPDGSNAFPALMTDSSEYVPGISYYLADVNDPFLASDPNYTNFYELSEVANGATNLLLDLWINTGGNKTSGANLRVQPALSRPNSFSDDGLVGFLEPSVAKAMQITQNQSIIDGFYIYRGDTTDGQFEQIAEVTAEVRQYIDANPLSDSSYFYAVSSFNEMTTSIKKISAYFQPPVLTINEARVDNDNDFSPDLSGKIVAVRGTVVSPNFSDKVQFFINDKEGGILLYSSRFSLDLKIGDSLFVYGKITQYKGLTEIALDSAAQVQVIGQKEHPPMPLTLADVGEAYEGQLAIFTGLRIVNPADWPAEGNNGASVMVTDGQDTVALFIDKDTDLDGWTPPVGTFSMIAIVDQYTNNVPASDGYELRPRSRDDFAPETAIETPLPAVKQFDLKPCYPNPFNPFTTIEYTLPHQARVSIKIFNIRGQLIETALEQVKEAGRHTLKFNGVDLPSGIYLVSFKAGDYQETQKIILIK</sequence>
<dbReference type="NCBIfam" id="TIGR04183">
    <property type="entry name" value="Por_Secre_tail"/>
    <property type="match status" value="1"/>
</dbReference>
<keyword evidence="1" id="KW-0732">Signal</keyword>
<protein>
    <submittedName>
        <fullName evidence="3">Por secretion system C-terminal sorting domain-containing protein</fullName>
    </submittedName>
</protein>
<dbReference type="Gene3D" id="2.60.40.10">
    <property type="entry name" value="Immunoglobulins"/>
    <property type="match status" value="1"/>
</dbReference>
<accession>A0A1J1CFU9</accession>
<dbReference type="InterPro" id="IPR026444">
    <property type="entry name" value="Secre_tail"/>
</dbReference>
<feature type="domain" description="Secretion system C-terminal sorting" evidence="2">
    <location>
        <begin position="552"/>
        <end position="627"/>
    </location>
</feature>
<evidence type="ECO:0000256" key="1">
    <source>
        <dbReference type="SAM" id="SignalP"/>
    </source>
</evidence>
<dbReference type="Pfam" id="PF18962">
    <property type="entry name" value="Por_Secre_tail"/>
    <property type="match status" value="1"/>
</dbReference>
<dbReference type="Proteomes" id="UP000183868">
    <property type="component" value="Chromosome"/>
</dbReference>
<evidence type="ECO:0000313" key="3">
    <source>
        <dbReference type="EMBL" id="APF20906.1"/>
    </source>
</evidence>